<dbReference type="Pfam" id="PF05960">
    <property type="entry name" value="DUF885"/>
    <property type="match status" value="1"/>
</dbReference>
<dbReference type="PROSITE" id="PS51318">
    <property type="entry name" value="TAT"/>
    <property type="match status" value="1"/>
</dbReference>
<dbReference type="Proteomes" id="UP000249842">
    <property type="component" value="Unassembled WGS sequence"/>
</dbReference>
<comment type="caution">
    <text evidence="1">The sequence shown here is derived from an EMBL/GenBank/DDBJ whole genome shotgun (WGS) entry which is preliminary data.</text>
</comment>
<keyword evidence="2" id="KW-1185">Reference proteome</keyword>
<evidence type="ECO:0000313" key="2">
    <source>
        <dbReference type="Proteomes" id="UP000249842"/>
    </source>
</evidence>
<accession>A0A328AXQ3</accession>
<proteinExistence type="predicted"/>
<protein>
    <submittedName>
        <fullName evidence="1">DUF885 domain-containing protein</fullName>
    </submittedName>
</protein>
<dbReference type="OrthoDB" id="9763405at2"/>
<dbReference type="EMBL" id="QFYP01000001">
    <property type="protein sequence ID" value="RAK58476.1"/>
    <property type="molecule type" value="Genomic_DNA"/>
</dbReference>
<sequence>MSFARRDLLLTAAAAGLIGAAPKPHKVAPHAAAAAPPTPAGPGDAALDRYFADLSEQLLIASPEQATSLGLDTGRRAGLKSQLTDRSWSAVVADRNFCRDNLARLQASPDAGLSAQARLNRDVVAYALELGRDAAPFDYGDNTLSSAMSESATPYVVSQQGGAYSAVPEFLDSQHKVATPEDADAYLDRLHAMSRMLSQETDRIGRDAAQGVIAPDFILANTIGQQQDLLAVPADKARLVTSLERKVKEAHLAGDYAERARGLVEREVYPALARQLETLKGLQPKAGRDAGVWRLPQGEAYYSWLLREGTSTSLTAEQVHQMGQDQNRAIEARMDGLLKAQGLTHGTVGERMTALGADPRYLFPDTDAGRAQLLAYLNGLIAAVRPKLPKAFTLKLKAPVQVKRVPVDIQDGAGQGYMNTGSLDGSRPSTYYINLKSTLNWPKFSLPTLTYHETIPGHAWQGAYLTETGKLPLIRILLSGFNAYVEGYALYAEQLADEIGMYDADWAGRLGYLQAQRFRAVRLVVDTGLHAKRWSREQAIQWAMDNTGRTRDSMTSEIDRYTGTPGQACGYKVGHTEINRLRDHARQALGARYDLRRFHDLLVETGSVPLTVLSSVVDSYVAGGGRLQL</sequence>
<gene>
    <name evidence="1" type="ORF">DJ021_01010</name>
</gene>
<organism evidence="1 2">
    <name type="scientific">Phenylobacterium hankyongense</name>
    <dbReference type="NCBI Taxonomy" id="1813876"/>
    <lineage>
        <taxon>Bacteria</taxon>
        <taxon>Pseudomonadati</taxon>
        <taxon>Pseudomonadota</taxon>
        <taxon>Alphaproteobacteria</taxon>
        <taxon>Caulobacterales</taxon>
        <taxon>Caulobacteraceae</taxon>
        <taxon>Phenylobacterium</taxon>
    </lineage>
</organism>
<reference evidence="2" key="1">
    <citation type="submission" date="2018-05" db="EMBL/GenBank/DDBJ databases">
        <authorList>
            <person name="Li X."/>
        </authorList>
    </citation>
    <scope>NUCLEOTIDE SEQUENCE [LARGE SCALE GENOMIC DNA]</scope>
    <source>
        <strain evidence="2">HKS-05</strain>
    </source>
</reference>
<dbReference type="PANTHER" id="PTHR33361">
    <property type="entry name" value="GLR0591 PROTEIN"/>
    <property type="match status" value="1"/>
</dbReference>
<dbReference type="InterPro" id="IPR010281">
    <property type="entry name" value="DUF885"/>
</dbReference>
<dbReference type="PANTHER" id="PTHR33361:SF2">
    <property type="entry name" value="DUF885 DOMAIN-CONTAINING PROTEIN"/>
    <property type="match status" value="1"/>
</dbReference>
<dbReference type="RefSeq" id="WP_111455750.1">
    <property type="nucleotide sequence ID" value="NZ_QFYP01000001.1"/>
</dbReference>
<name>A0A328AXQ3_9CAUL</name>
<dbReference type="AlphaFoldDB" id="A0A328AXQ3"/>
<evidence type="ECO:0000313" key="1">
    <source>
        <dbReference type="EMBL" id="RAK58476.1"/>
    </source>
</evidence>
<dbReference type="InterPro" id="IPR006311">
    <property type="entry name" value="TAT_signal"/>
</dbReference>